<proteinExistence type="predicted"/>
<protein>
    <recommendedName>
        <fullName evidence="1">DUF7660 domain-containing protein</fullName>
    </recommendedName>
</protein>
<evidence type="ECO:0000313" key="3">
    <source>
        <dbReference type="Proteomes" id="UP000247755"/>
    </source>
</evidence>
<gene>
    <name evidence="2" type="ORF">NA66_102237</name>
</gene>
<dbReference type="EMBL" id="QJJY01000022">
    <property type="protein sequence ID" value="PXX26941.1"/>
    <property type="molecule type" value="Genomic_DNA"/>
</dbReference>
<dbReference type="InterPro" id="IPR056077">
    <property type="entry name" value="DUF7660"/>
</dbReference>
<comment type="caution">
    <text evidence="2">The sequence shown here is derived from an EMBL/GenBank/DDBJ whole genome shotgun (WGS) entry which is preliminary data.</text>
</comment>
<name>A0A318I703_BURPY</name>
<dbReference type="Pfam" id="PF24693">
    <property type="entry name" value="DUF7660"/>
    <property type="match status" value="1"/>
</dbReference>
<reference evidence="2 3" key="1">
    <citation type="submission" date="2018-05" db="EMBL/GenBank/DDBJ databases">
        <title>Comparative genomics of bacterial root endophytes of switchgrass collected from native prairies over two seasons.</title>
        <authorList>
            <person name="Tang Y."/>
        </authorList>
    </citation>
    <scope>NUCLEOTIDE SEQUENCE [LARGE SCALE GENOMIC DNA]</scope>
    <source>
        <strain evidence="2 3">NFIX32</strain>
    </source>
</reference>
<dbReference type="AlphaFoldDB" id="A0A318I703"/>
<evidence type="ECO:0000313" key="2">
    <source>
        <dbReference type="EMBL" id="PXX26941.1"/>
    </source>
</evidence>
<dbReference type="Proteomes" id="UP000247755">
    <property type="component" value="Unassembled WGS sequence"/>
</dbReference>
<feature type="domain" description="DUF7660" evidence="1">
    <location>
        <begin position="27"/>
        <end position="108"/>
    </location>
</feature>
<evidence type="ECO:0000259" key="1">
    <source>
        <dbReference type="Pfam" id="PF24693"/>
    </source>
</evidence>
<organism evidence="2 3">
    <name type="scientific">Burkholderia pyrrocinia</name>
    <name type="common">Pseudomonas pyrrocinia</name>
    <dbReference type="NCBI Taxonomy" id="60550"/>
    <lineage>
        <taxon>Bacteria</taxon>
        <taxon>Pseudomonadati</taxon>
        <taxon>Pseudomonadota</taxon>
        <taxon>Betaproteobacteria</taxon>
        <taxon>Burkholderiales</taxon>
        <taxon>Burkholderiaceae</taxon>
        <taxon>Burkholderia</taxon>
        <taxon>Burkholderia cepacia complex</taxon>
    </lineage>
</organism>
<sequence length="108" mass="12615">MSMNDELKSQMADRLQDALERVVDERSLIHFLRVLGHDWNTERQLEADVPPSPYARAALGWENRSIGEYLEAMVDWAEASEEGLRFYDVPDNPWRRMADILFAGKIYE</sequence>
<accession>A0A318I703</accession>